<protein>
    <submittedName>
        <fullName evidence="1">Uncharacterized protein</fullName>
    </submittedName>
</protein>
<sequence length="213" mass="24096">MYVRGIILPIDIANVTIRKQIPTMNDAKKTPFTRLTCCVIVMTVSRSISETMRRFSFFSSVETFGLCLNCKDCTTTPLTITVRDVAAAKSLLDIVTKSNDFLIDSVRDLPSIPGLPREEQSKMHKVIVAMLNYFLKEYQNENIFISKTAMTRQFRRVGSEDIARIISKLANIGLCSAFKKSGRGRELVVEVNGIIETIGNFSDFVKKEFSEYR</sequence>
<dbReference type="AlphaFoldDB" id="A0A4P9YBK4"/>
<proteinExistence type="predicted"/>
<name>A0A4P9YBK4_ROZAC</name>
<evidence type="ECO:0000313" key="2">
    <source>
        <dbReference type="Proteomes" id="UP000281549"/>
    </source>
</evidence>
<dbReference type="EMBL" id="ML006351">
    <property type="protein sequence ID" value="RKP16636.1"/>
    <property type="molecule type" value="Genomic_DNA"/>
</dbReference>
<dbReference type="Proteomes" id="UP000281549">
    <property type="component" value="Unassembled WGS sequence"/>
</dbReference>
<reference evidence="2" key="1">
    <citation type="journal article" date="2018" name="Nat. Microbiol.">
        <title>Leveraging single-cell genomics to expand the fungal tree of life.</title>
        <authorList>
            <person name="Ahrendt S.R."/>
            <person name="Quandt C.A."/>
            <person name="Ciobanu D."/>
            <person name="Clum A."/>
            <person name="Salamov A."/>
            <person name="Andreopoulos B."/>
            <person name="Cheng J.F."/>
            <person name="Woyke T."/>
            <person name="Pelin A."/>
            <person name="Henrissat B."/>
            <person name="Reynolds N.K."/>
            <person name="Benny G.L."/>
            <person name="Smith M.E."/>
            <person name="James T.Y."/>
            <person name="Grigoriev I.V."/>
        </authorList>
    </citation>
    <scope>NUCLEOTIDE SEQUENCE [LARGE SCALE GENOMIC DNA]</scope>
    <source>
        <strain evidence="2">CSF55</strain>
    </source>
</reference>
<evidence type="ECO:0000313" key="1">
    <source>
        <dbReference type="EMBL" id="RKP16636.1"/>
    </source>
</evidence>
<accession>A0A4P9YBK4</accession>
<organism evidence="1 2">
    <name type="scientific">Rozella allomycis (strain CSF55)</name>
    <dbReference type="NCBI Taxonomy" id="988480"/>
    <lineage>
        <taxon>Eukaryota</taxon>
        <taxon>Fungi</taxon>
        <taxon>Fungi incertae sedis</taxon>
        <taxon>Cryptomycota</taxon>
        <taxon>Cryptomycota incertae sedis</taxon>
        <taxon>Rozella</taxon>
    </lineage>
</organism>
<gene>
    <name evidence="1" type="ORF">ROZALSC1DRAFT_25044</name>
</gene>